<evidence type="ECO:0000313" key="3">
    <source>
        <dbReference type="Proteomes" id="UP001419268"/>
    </source>
</evidence>
<sequence length="69" mass="8099">MKKVSSSVQPRTYFLGFFCDCALYILVDYNVTLFVLRVMSLSCNFPDYKDTFTPSKPFPLEKRQFHGFN</sequence>
<protein>
    <submittedName>
        <fullName evidence="2">Uncharacterized protein</fullName>
    </submittedName>
</protein>
<dbReference type="AlphaFoldDB" id="A0AAP0JV38"/>
<evidence type="ECO:0000313" key="2">
    <source>
        <dbReference type="EMBL" id="KAK9140414.1"/>
    </source>
</evidence>
<organism evidence="2 3">
    <name type="scientific">Stephania cephalantha</name>
    <dbReference type="NCBI Taxonomy" id="152367"/>
    <lineage>
        <taxon>Eukaryota</taxon>
        <taxon>Viridiplantae</taxon>
        <taxon>Streptophyta</taxon>
        <taxon>Embryophyta</taxon>
        <taxon>Tracheophyta</taxon>
        <taxon>Spermatophyta</taxon>
        <taxon>Magnoliopsida</taxon>
        <taxon>Ranunculales</taxon>
        <taxon>Menispermaceae</taxon>
        <taxon>Menispermoideae</taxon>
        <taxon>Cissampelideae</taxon>
        <taxon>Stephania</taxon>
    </lineage>
</organism>
<reference evidence="2 3" key="1">
    <citation type="submission" date="2024-01" db="EMBL/GenBank/DDBJ databases">
        <title>Genome assemblies of Stephania.</title>
        <authorList>
            <person name="Yang L."/>
        </authorList>
    </citation>
    <scope>NUCLEOTIDE SEQUENCE [LARGE SCALE GENOMIC DNA]</scope>
    <source>
        <strain evidence="2">JXDWG</strain>
        <tissue evidence="2">Leaf</tissue>
    </source>
</reference>
<keyword evidence="1" id="KW-0472">Membrane</keyword>
<accession>A0AAP0JV38</accession>
<evidence type="ECO:0000256" key="1">
    <source>
        <dbReference type="SAM" id="Phobius"/>
    </source>
</evidence>
<comment type="caution">
    <text evidence="2">The sequence shown here is derived from an EMBL/GenBank/DDBJ whole genome shotgun (WGS) entry which is preliminary data.</text>
</comment>
<proteinExistence type="predicted"/>
<keyword evidence="3" id="KW-1185">Reference proteome</keyword>
<dbReference type="EMBL" id="JBBNAG010000004">
    <property type="protein sequence ID" value="KAK9140414.1"/>
    <property type="molecule type" value="Genomic_DNA"/>
</dbReference>
<dbReference type="Proteomes" id="UP001419268">
    <property type="component" value="Unassembled WGS sequence"/>
</dbReference>
<gene>
    <name evidence="2" type="ORF">Scep_010095</name>
</gene>
<feature type="transmembrane region" description="Helical" evidence="1">
    <location>
        <begin position="12"/>
        <end position="36"/>
    </location>
</feature>
<keyword evidence="1" id="KW-0812">Transmembrane</keyword>
<keyword evidence="1" id="KW-1133">Transmembrane helix</keyword>
<name>A0AAP0JV38_9MAGN</name>